<evidence type="ECO:0000313" key="2">
    <source>
        <dbReference type="Proteomes" id="UP000228920"/>
    </source>
</evidence>
<comment type="caution">
    <text evidence="1">The sequence shown here is derived from an EMBL/GenBank/DDBJ whole genome shotgun (WGS) entry which is preliminary data.</text>
</comment>
<dbReference type="Proteomes" id="UP000228920">
    <property type="component" value="Unassembled WGS sequence"/>
</dbReference>
<sequence length="136" mass="15065">MKARLLGFLIVLFSIVLPRLVEVNVKVDLTVVVGSNGEITVSKPFDISEFSVSMPEFVTNLWAPKTSVPAQEVAQMQVQSFTRSAVVVEPMVVDASPGVFEVTAPVNQQLIEIPQKVTGELNTNGWGFLWYRLTHY</sequence>
<proteinExistence type="predicted"/>
<organism evidence="1 2">
    <name type="scientific">candidate division WWE3 bacterium CG_4_10_14_0_2_um_filter_41_14</name>
    <dbReference type="NCBI Taxonomy" id="1975072"/>
    <lineage>
        <taxon>Bacteria</taxon>
        <taxon>Katanobacteria</taxon>
    </lineage>
</organism>
<dbReference type="AlphaFoldDB" id="A0A2M7THM3"/>
<protein>
    <submittedName>
        <fullName evidence="1">Uncharacterized protein</fullName>
    </submittedName>
</protein>
<evidence type="ECO:0000313" key="1">
    <source>
        <dbReference type="EMBL" id="PIZ45803.1"/>
    </source>
</evidence>
<dbReference type="EMBL" id="PFNL01000122">
    <property type="protein sequence ID" value="PIZ45803.1"/>
    <property type="molecule type" value="Genomic_DNA"/>
</dbReference>
<name>A0A2M7THM3_UNCKA</name>
<reference evidence="2" key="1">
    <citation type="submission" date="2017-09" db="EMBL/GenBank/DDBJ databases">
        <title>Depth-based differentiation of microbial function through sediment-hosted aquifers and enrichment of novel symbionts in the deep terrestrial subsurface.</title>
        <authorList>
            <person name="Probst A.J."/>
            <person name="Ladd B."/>
            <person name="Jarett J.K."/>
            <person name="Geller-Mcgrath D.E."/>
            <person name="Sieber C.M.K."/>
            <person name="Emerson J.B."/>
            <person name="Anantharaman K."/>
            <person name="Thomas B.C."/>
            <person name="Malmstrom R."/>
            <person name="Stieglmeier M."/>
            <person name="Klingl A."/>
            <person name="Woyke T."/>
            <person name="Ryan C.M."/>
            <person name="Banfield J.F."/>
        </authorList>
    </citation>
    <scope>NUCLEOTIDE SEQUENCE [LARGE SCALE GENOMIC DNA]</scope>
</reference>
<accession>A0A2M7THM3</accession>
<gene>
    <name evidence="1" type="ORF">COY32_04600</name>
</gene>